<dbReference type="AlphaFoldDB" id="A0A1G6IFJ7"/>
<dbReference type="CDD" id="cd00038">
    <property type="entry name" value="CAP_ED"/>
    <property type="match status" value="1"/>
</dbReference>
<evidence type="ECO:0000313" key="7">
    <source>
        <dbReference type="EMBL" id="SDC05170.1"/>
    </source>
</evidence>
<accession>A0A1G6IFJ7</accession>
<dbReference type="InterPro" id="IPR012318">
    <property type="entry name" value="HTH_CRP"/>
</dbReference>
<keyword evidence="1" id="KW-0805">Transcription regulation</keyword>
<evidence type="ECO:0000313" key="8">
    <source>
        <dbReference type="Proteomes" id="UP000243468"/>
    </source>
</evidence>
<evidence type="ECO:0000256" key="3">
    <source>
        <dbReference type="ARBA" id="ARBA00023163"/>
    </source>
</evidence>
<feature type="domain" description="Cyclic nucleotide-binding" evidence="4">
    <location>
        <begin position="17"/>
        <end position="137"/>
    </location>
</feature>
<dbReference type="PANTHER" id="PTHR24567:SF26">
    <property type="entry name" value="REGULATORY PROTEIN YEIL"/>
    <property type="match status" value="1"/>
</dbReference>
<feature type="domain" description="HTH cro/C1-type" evidence="5">
    <location>
        <begin position="181"/>
        <end position="200"/>
    </location>
</feature>
<dbReference type="SMART" id="SM00100">
    <property type="entry name" value="cNMP"/>
    <property type="match status" value="1"/>
</dbReference>
<dbReference type="InterPro" id="IPR014710">
    <property type="entry name" value="RmlC-like_jellyroll"/>
</dbReference>
<dbReference type="SUPFAM" id="SSF46785">
    <property type="entry name" value="Winged helix' DNA-binding domain"/>
    <property type="match status" value="1"/>
</dbReference>
<evidence type="ECO:0000259" key="6">
    <source>
        <dbReference type="PROSITE" id="PS51063"/>
    </source>
</evidence>
<feature type="domain" description="HTH crp-type" evidence="6">
    <location>
        <begin position="151"/>
        <end position="224"/>
    </location>
</feature>
<dbReference type="Gene3D" id="1.10.10.10">
    <property type="entry name" value="Winged helix-like DNA-binding domain superfamily/Winged helix DNA-binding domain"/>
    <property type="match status" value="1"/>
</dbReference>
<dbReference type="Proteomes" id="UP000243468">
    <property type="component" value="Unassembled WGS sequence"/>
</dbReference>
<evidence type="ECO:0000259" key="4">
    <source>
        <dbReference type="PROSITE" id="PS50042"/>
    </source>
</evidence>
<dbReference type="Gene3D" id="2.60.120.10">
    <property type="entry name" value="Jelly Rolls"/>
    <property type="match status" value="1"/>
</dbReference>
<evidence type="ECO:0000259" key="5">
    <source>
        <dbReference type="PROSITE" id="PS50943"/>
    </source>
</evidence>
<dbReference type="Pfam" id="PF00027">
    <property type="entry name" value="cNMP_binding"/>
    <property type="match status" value="1"/>
</dbReference>
<dbReference type="InterPro" id="IPR001387">
    <property type="entry name" value="Cro/C1-type_HTH"/>
</dbReference>
<dbReference type="GO" id="GO:0003677">
    <property type="term" value="F:DNA binding"/>
    <property type="evidence" value="ECO:0007669"/>
    <property type="project" value="UniProtKB-KW"/>
</dbReference>
<evidence type="ECO:0000256" key="2">
    <source>
        <dbReference type="ARBA" id="ARBA00023125"/>
    </source>
</evidence>
<dbReference type="InterPro" id="IPR050397">
    <property type="entry name" value="Env_Response_Regulators"/>
</dbReference>
<dbReference type="EMBL" id="FMYO01000003">
    <property type="protein sequence ID" value="SDC05170.1"/>
    <property type="molecule type" value="Genomic_DNA"/>
</dbReference>
<name>A0A1G6IFJ7_9GAMM</name>
<dbReference type="InterPro" id="IPR036388">
    <property type="entry name" value="WH-like_DNA-bd_sf"/>
</dbReference>
<dbReference type="RefSeq" id="WP_092819262.1">
    <property type="nucleotide sequence ID" value="NZ_BAABKJ010000004.1"/>
</dbReference>
<dbReference type="GO" id="GO:0003700">
    <property type="term" value="F:DNA-binding transcription factor activity"/>
    <property type="evidence" value="ECO:0007669"/>
    <property type="project" value="TreeGrafter"/>
</dbReference>
<protein>
    <submittedName>
        <fullName evidence="7">Transcriptional regulator, Crp/Fnr family</fullName>
    </submittedName>
</protein>
<reference evidence="8" key="1">
    <citation type="submission" date="2016-09" db="EMBL/GenBank/DDBJ databases">
        <authorList>
            <person name="Varghese N."/>
            <person name="Submissions S."/>
        </authorList>
    </citation>
    <scope>NUCLEOTIDE SEQUENCE [LARGE SCALE GENOMIC DNA]</scope>
    <source>
        <strain evidence="8">ANC 4667</strain>
    </source>
</reference>
<dbReference type="PROSITE" id="PS50042">
    <property type="entry name" value="CNMP_BINDING_3"/>
    <property type="match status" value="1"/>
</dbReference>
<gene>
    <name evidence="7" type="ORF">SAMN05421732_10310</name>
</gene>
<dbReference type="OrthoDB" id="6698682at2"/>
<keyword evidence="2" id="KW-0238">DNA-binding</keyword>
<dbReference type="InterPro" id="IPR000595">
    <property type="entry name" value="cNMP-bd_dom"/>
</dbReference>
<organism evidence="7 8">
    <name type="scientific">Acinetobacter kookii</name>
    <dbReference type="NCBI Taxonomy" id="1226327"/>
    <lineage>
        <taxon>Bacteria</taxon>
        <taxon>Pseudomonadati</taxon>
        <taxon>Pseudomonadota</taxon>
        <taxon>Gammaproteobacteria</taxon>
        <taxon>Moraxellales</taxon>
        <taxon>Moraxellaceae</taxon>
        <taxon>Acinetobacter</taxon>
    </lineage>
</organism>
<dbReference type="GO" id="GO:0005829">
    <property type="term" value="C:cytosol"/>
    <property type="evidence" value="ECO:0007669"/>
    <property type="project" value="TreeGrafter"/>
</dbReference>
<dbReference type="STRING" id="1226327.SAMN05421732_10310"/>
<proteinExistence type="predicted"/>
<keyword evidence="3" id="KW-0804">Transcription</keyword>
<dbReference type="PANTHER" id="PTHR24567">
    <property type="entry name" value="CRP FAMILY TRANSCRIPTIONAL REGULATORY PROTEIN"/>
    <property type="match status" value="1"/>
</dbReference>
<dbReference type="SUPFAM" id="SSF51206">
    <property type="entry name" value="cAMP-binding domain-like"/>
    <property type="match status" value="1"/>
</dbReference>
<dbReference type="PROSITE" id="PS50943">
    <property type="entry name" value="HTH_CROC1"/>
    <property type="match status" value="1"/>
</dbReference>
<dbReference type="PROSITE" id="PS51063">
    <property type="entry name" value="HTH_CRP_2"/>
    <property type="match status" value="1"/>
</dbReference>
<dbReference type="InterPro" id="IPR018490">
    <property type="entry name" value="cNMP-bd_dom_sf"/>
</dbReference>
<dbReference type="Pfam" id="PF13545">
    <property type="entry name" value="HTH_Crp_2"/>
    <property type="match status" value="1"/>
</dbReference>
<evidence type="ECO:0000256" key="1">
    <source>
        <dbReference type="ARBA" id="ARBA00023015"/>
    </source>
</evidence>
<sequence length="232" mass="27497">MQSRAEKLQQIFGQDAVFSAFNTQSHQTLMQHVKYLRFLPQQQILHYQQKMEDIYVLLSGRMQIGWLLSDGEFKVSDYVKMYSVFNLVPFLQQKPLNFDFYAVEQVEVAVISGQVFLEQLQQQPQAMWQIIQLLSERMYGLMEKNRYLQTASMTQKIARHLISLGQQARSAGQANSSMQFKMSQQEFAELLHVSRQTLNKQLQYFIQERIVEWNYSQIRILDLQRLKQISHF</sequence>
<dbReference type="InterPro" id="IPR036390">
    <property type="entry name" value="WH_DNA-bd_sf"/>
</dbReference>
<keyword evidence="8" id="KW-1185">Reference proteome</keyword>